<sequence>MSSEPPPCPSSAASARKPIRRNPGRHAHKGRQMVHADDALFVADPEALTRKRTGIVYDEVFLQHQCERCPERVIAECKRCEELDILSSSCTRVPVRPARMDELKAVQPRSVAEDTVGGTVDLVSKIAKGQLQNGLSLVRPGSTWFDLAVAAQAALNKALKSSAIDSESEKEPLGLYWGLPVPPCPPLSPLEPVDPTTWETIWEAISRFGEDRLISCFLTSAFVKPLSALPPEGPQPPFPTKDTNPGPPTRAMPIEKVSSCFPLPVPGGPQQPARVAYVFDPSMEGHESMVSHPENPNRVRRIMENLTSTGVAQRCGHVPSRPATDEEVLTVYDASLLDIVKRIKDLKPSEQLSLGESLDSIYVNGQTETAARVALGSMLNLTDWVIQGGKGHSGLAVIRPPGHHAESDEPSGFCFFNNVAIAAQRALDDHLLKRVLVVDWDVHHGSGIQNAFLRDPRVLYISLLLFLGGSFYPEGQGGAIPVVGEGSGEGFNVNIPWEQTKMGDPEYIQAFLGTVLPICYEFNPELVLVSAGFDAAVGDPLGRCSVTPACYGVMTNLLCPLAEGKMVVALEGGYNLASISSAMTLCAKALLGDPPGRLDCNKMKQSATAVLRGASAVQAPFWRLVFRQPPR</sequence>
<dbReference type="SUPFAM" id="SSF52768">
    <property type="entry name" value="Arginase/deacetylase"/>
    <property type="match status" value="2"/>
</dbReference>
<dbReference type="Gene3D" id="3.40.800.20">
    <property type="entry name" value="Histone deacetylase domain"/>
    <property type="match status" value="2"/>
</dbReference>
<feature type="compositionally biased region" description="Basic residues" evidence="2">
    <location>
        <begin position="17"/>
        <end position="32"/>
    </location>
</feature>
<evidence type="ECO:0000256" key="2">
    <source>
        <dbReference type="SAM" id="MobiDB-lite"/>
    </source>
</evidence>
<proteinExistence type="predicted"/>
<dbReference type="GO" id="GO:0000118">
    <property type="term" value="C:histone deacetylase complex"/>
    <property type="evidence" value="ECO:0007669"/>
    <property type="project" value="TreeGrafter"/>
</dbReference>
<evidence type="ECO:0000256" key="1">
    <source>
        <dbReference type="ARBA" id="ARBA00048287"/>
    </source>
</evidence>
<feature type="region of interest" description="Disordered" evidence="2">
    <location>
        <begin position="228"/>
        <end position="248"/>
    </location>
</feature>
<feature type="non-terminal residue" evidence="3">
    <location>
        <position position="1"/>
    </location>
</feature>
<feature type="compositionally biased region" description="Pro residues" evidence="2">
    <location>
        <begin position="231"/>
        <end position="248"/>
    </location>
</feature>
<dbReference type="Pfam" id="PF00850">
    <property type="entry name" value="Hist_deacetyl"/>
    <property type="match status" value="1"/>
</dbReference>
<accession>A0A7R8ZSG2</accession>
<dbReference type="PRINTS" id="PR01270">
    <property type="entry name" value="HDASUPER"/>
</dbReference>
<dbReference type="InterPro" id="IPR000286">
    <property type="entry name" value="HDACs"/>
</dbReference>
<dbReference type="InterPro" id="IPR037138">
    <property type="entry name" value="His_deacetylse_dom_sf"/>
</dbReference>
<dbReference type="PANTHER" id="PTHR10625:SF38">
    <property type="entry name" value="HISTONE DEACETYLASE 6, ISOFORM G"/>
    <property type="match status" value="1"/>
</dbReference>
<gene>
    <name evidence="3" type="ORF">CTOB1V02_LOCUS10545</name>
</gene>
<dbReference type="InterPro" id="IPR023801">
    <property type="entry name" value="His_deacetylse_dom"/>
</dbReference>
<dbReference type="GO" id="GO:0141221">
    <property type="term" value="F:histone deacetylase activity, hydrolytic mechanism"/>
    <property type="evidence" value="ECO:0007669"/>
    <property type="project" value="UniProtKB-EC"/>
</dbReference>
<organism evidence="3">
    <name type="scientific">Cyprideis torosa</name>
    <dbReference type="NCBI Taxonomy" id="163714"/>
    <lineage>
        <taxon>Eukaryota</taxon>
        <taxon>Metazoa</taxon>
        <taxon>Ecdysozoa</taxon>
        <taxon>Arthropoda</taxon>
        <taxon>Crustacea</taxon>
        <taxon>Oligostraca</taxon>
        <taxon>Ostracoda</taxon>
        <taxon>Podocopa</taxon>
        <taxon>Podocopida</taxon>
        <taxon>Cytherocopina</taxon>
        <taxon>Cytheroidea</taxon>
        <taxon>Cytherideidae</taxon>
        <taxon>Cyprideis</taxon>
    </lineage>
</organism>
<dbReference type="EMBL" id="OB665035">
    <property type="protein sequence ID" value="CAD7232714.1"/>
    <property type="molecule type" value="Genomic_DNA"/>
</dbReference>
<comment type="catalytic activity">
    <reaction evidence="1">
        <text>N(6)-acetyl-L-lysyl-[histone] + H2O = L-lysyl-[histone] + acetate</text>
        <dbReference type="Rhea" id="RHEA:58196"/>
        <dbReference type="Rhea" id="RHEA-COMP:9845"/>
        <dbReference type="Rhea" id="RHEA-COMP:11338"/>
        <dbReference type="ChEBI" id="CHEBI:15377"/>
        <dbReference type="ChEBI" id="CHEBI:29969"/>
        <dbReference type="ChEBI" id="CHEBI:30089"/>
        <dbReference type="ChEBI" id="CHEBI:61930"/>
        <dbReference type="EC" id="3.5.1.98"/>
    </reaction>
</comment>
<reference evidence="3" key="1">
    <citation type="submission" date="2020-11" db="EMBL/GenBank/DDBJ databases">
        <authorList>
            <person name="Tran Van P."/>
        </authorList>
    </citation>
    <scope>NUCLEOTIDE SEQUENCE</scope>
</reference>
<evidence type="ECO:0000313" key="3">
    <source>
        <dbReference type="EMBL" id="CAD7232714.1"/>
    </source>
</evidence>
<dbReference type="InterPro" id="IPR023696">
    <property type="entry name" value="Ureohydrolase_dom_sf"/>
</dbReference>
<dbReference type="PANTHER" id="PTHR10625">
    <property type="entry name" value="HISTONE DEACETYLASE HDAC1-RELATED"/>
    <property type="match status" value="1"/>
</dbReference>
<name>A0A7R8ZSG2_9CRUS</name>
<protein>
    <submittedName>
        <fullName evidence="3">Uncharacterized protein</fullName>
    </submittedName>
</protein>
<dbReference type="AlphaFoldDB" id="A0A7R8ZSG2"/>
<dbReference type="OrthoDB" id="424012at2759"/>
<feature type="region of interest" description="Disordered" evidence="2">
    <location>
        <begin position="1"/>
        <end position="32"/>
    </location>
</feature>
<dbReference type="GO" id="GO:0040029">
    <property type="term" value="P:epigenetic regulation of gene expression"/>
    <property type="evidence" value="ECO:0007669"/>
    <property type="project" value="TreeGrafter"/>
</dbReference>